<feature type="region of interest" description="Disordered" evidence="1">
    <location>
        <begin position="1"/>
        <end position="32"/>
    </location>
</feature>
<evidence type="ECO:0000313" key="5">
    <source>
        <dbReference type="Proteomes" id="UP001317322"/>
    </source>
</evidence>
<dbReference type="Proteomes" id="UP001317322">
    <property type="component" value="Chromosome"/>
</dbReference>
<gene>
    <name evidence="4" type="ORF">NP075_12180</name>
</gene>
<organism evidence="4 5">
    <name type="scientific">Cellulomonas wangsupingiae</name>
    <dbReference type="NCBI Taxonomy" id="2968085"/>
    <lineage>
        <taxon>Bacteria</taxon>
        <taxon>Bacillati</taxon>
        <taxon>Actinomycetota</taxon>
        <taxon>Actinomycetes</taxon>
        <taxon>Micrococcales</taxon>
        <taxon>Cellulomonadaceae</taxon>
        <taxon>Cellulomonas</taxon>
    </lineage>
</organism>
<reference evidence="4 5" key="1">
    <citation type="submission" date="2022-07" db="EMBL/GenBank/DDBJ databases">
        <title>Novel species in genus cellulomonas.</title>
        <authorList>
            <person name="Ye L."/>
        </authorList>
    </citation>
    <scope>NUCLEOTIDE SEQUENCE [LARGE SCALE GENOMIC DNA]</scope>
    <source>
        <strain evidence="5">zg-Y908</strain>
    </source>
</reference>
<dbReference type="EMBL" id="CP101989">
    <property type="protein sequence ID" value="UUI63889.1"/>
    <property type="molecule type" value="Genomic_DNA"/>
</dbReference>
<evidence type="ECO:0000256" key="1">
    <source>
        <dbReference type="SAM" id="MobiDB-lite"/>
    </source>
</evidence>
<dbReference type="InterPro" id="IPR025646">
    <property type="entry name" value="DUF4350"/>
</dbReference>
<proteinExistence type="predicted"/>
<keyword evidence="2" id="KW-0812">Transmembrane</keyword>
<feature type="transmembrane region" description="Helical" evidence="2">
    <location>
        <begin position="40"/>
        <end position="59"/>
    </location>
</feature>
<accession>A0ABY5K0C4</accession>
<dbReference type="Pfam" id="PF14258">
    <property type="entry name" value="DUF4350"/>
    <property type="match status" value="1"/>
</dbReference>
<dbReference type="RefSeq" id="WP_227565433.1">
    <property type="nucleotide sequence ID" value="NZ_CP101989.1"/>
</dbReference>
<evidence type="ECO:0000313" key="4">
    <source>
        <dbReference type="EMBL" id="UUI63889.1"/>
    </source>
</evidence>
<evidence type="ECO:0000256" key="2">
    <source>
        <dbReference type="SAM" id="Phobius"/>
    </source>
</evidence>
<keyword evidence="2" id="KW-0472">Membrane</keyword>
<feature type="domain" description="DUF4350" evidence="3">
    <location>
        <begin position="69"/>
        <end position="241"/>
    </location>
</feature>
<protein>
    <submittedName>
        <fullName evidence="4">DUF4350 domain-containing protein</fullName>
    </submittedName>
</protein>
<name>A0ABY5K0C4_9CELL</name>
<keyword evidence="5" id="KW-1185">Reference proteome</keyword>
<evidence type="ECO:0000259" key="3">
    <source>
        <dbReference type="Pfam" id="PF14258"/>
    </source>
</evidence>
<sequence>MTTPTTTQDPSGAPTASAEVLGDGSTGRSRAAHRWRRSRPWLALLGVVIVGGVVLTLPAPPAGTALGAPDNPGASGSRVVAQVLERQGVTIEHVTTTSAVVAAATGDSTVLVIGDQWLTDDQVDVLAGLEDDLVLVDAGWALTSIAPDVVASSTTASRGARAADCSDPDAVAAGTITAAGGYEDLARTARVCFPAPDDATAGAYLTLDQGVRRITALSDIDPLTNASVANDGNAALVLRMLGRHDHLVWYVPSYDDLGHVDEGGSGTALTDLVPWVRPVAGWLVLVLAVTVVWRARRLGPVVPEPLPVVVRSAEATRGRGRLYRRARAHGHAGAALRAGTAARVAHRLGLPRSADAPSLVDALARTTGRSTRDLEALLYGPPPTDDAGLLRLADDLHHLESEVHRP</sequence>
<keyword evidence="2" id="KW-1133">Transmembrane helix</keyword>
<feature type="compositionally biased region" description="Polar residues" evidence="1">
    <location>
        <begin position="1"/>
        <end position="10"/>
    </location>
</feature>